<protein>
    <submittedName>
        <fullName evidence="2">Uncharacterized protein</fullName>
    </submittedName>
</protein>
<feature type="transmembrane region" description="Helical" evidence="1">
    <location>
        <begin position="17"/>
        <end position="34"/>
    </location>
</feature>
<dbReference type="GO" id="GO:0000271">
    <property type="term" value="P:polysaccharide biosynthetic process"/>
    <property type="evidence" value="ECO:0007669"/>
    <property type="project" value="TreeGrafter"/>
</dbReference>
<proteinExistence type="predicted"/>
<name>A0AAV5UTC1_9BILA</name>
<dbReference type="PANTHER" id="PTHR23028">
    <property type="entry name" value="ACETYLTRANSFERASE"/>
    <property type="match status" value="1"/>
</dbReference>
<accession>A0AAV5UTC1</accession>
<feature type="non-terminal residue" evidence="2">
    <location>
        <position position="1"/>
    </location>
</feature>
<comment type="caution">
    <text evidence="2">The sequence shown here is derived from an EMBL/GenBank/DDBJ whole genome shotgun (WGS) entry which is preliminary data.</text>
</comment>
<reference evidence="2" key="1">
    <citation type="submission" date="2023-10" db="EMBL/GenBank/DDBJ databases">
        <title>Genome assembly of Pristionchus species.</title>
        <authorList>
            <person name="Yoshida K."/>
            <person name="Sommer R.J."/>
        </authorList>
    </citation>
    <scope>NUCLEOTIDE SEQUENCE</scope>
    <source>
        <strain evidence="2">RS5133</strain>
    </source>
</reference>
<sequence>LLAPLLLHFLKPSCSKLFHMIGYLLIIMCTSFLYSRSLTSSVAFYSTLARLWQFTAGSLAFHLQNEEESPTA</sequence>
<dbReference type="InterPro" id="IPR050879">
    <property type="entry name" value="Acyltransferase_3"/>
</dbReference>
<keyword evidence="1" id="KW-0472">Membrane</keyword>
<keyword evidence="1" id="KW-0812">Transmembrane</keyword>
<keyword evidence="1" id="KW-1133">Transmembrane helix</keyword>
<dbReference type="GO" id="GO:0016020">
    <property type="term" value="C:membrane"/>
    <property type="evidence" value="ECO:0007669"/>
    <property type="project" value="TreeGrafter"/>
</dbReference>
<dbReference type="EMBL" id="BTSY01000001">
    <property type="protein sequence ID" value="GMT09948.1"/>
    <property type="molecule type" value="Genomic_DNA"/>
</dbReference>
<keyword evidence="3" id="KW-1185">Reference proteome</keyword>
<dbReference type="Proteomes" id="UP001432322">
    <property type="component" value="Unassembled WGS sequence"/>
</dbReference>
<dbReference type="PANTHER" id="PTHR23028:SF127">
    <property type="entry name" value="ACYL_TRANSF_3 DOMAIN-CONTAINING PROTEIN-RELATED"/>
    <property type="match status" value="1"/>
</dbReference>
<evidence type="ECO:0000256" key="1">
    <source>
        <dbReference type="SAM" id="Phobius"/>
    </source>
</evidence>
<evidence type="ECO:0000313" key="2">
    <source>
        <dbReference type="EMBL" id="GMT09948.1"/>
    </source>
</evidence>
<dbReference type="AlphaFoldDB" id="A0AAV5UTC1"/>
<evidence type="ECO:0000313" key="3">
    <source>
        <dbReference type="Proteomes" id="UP001432322"/>
    </source>
</evidence>
<gene>
    <name evidence="2" type="ORF">PFISCL1PPCAC_1245</name>
</gene>
<feature type="non-terminal residue" evidence="2">
    <location>
        <position position="72"/>
    </location>
</feature>
<organism evidence="2 3">
    <name type="scientific">Pristionchus fissidentatus</name>
    <dbReference type="NCBI Taxonomy" id="1538716"/>
    <lineage>
        <taxon>Eukaryota</taxon>
        <taxon>Metazoa</taxon>
        <taxon>Ecdysozoa</taxon>
        <taxon>Nematoda</taxon>
        <taxon>Chromadorea</taxon>
        <taxon>Rhabditida</taxon>
        <taxon>Rhabditina</taxon>
        <taxon>Diplogasteromorpha</taxon>
        <taxon>Diplogasteroidea</taxon>
        <taxon>Neodiplogasteridae</taxon>
        <taxon>Pristionchus</taxon>
    </lineage>
</organism>